<evidence type="ECO:0000313" key="2">
    <source>
        <dbReference type="Proteomes" id="UP001461498"/>
    </source>
</evidence>
<dbReference type="GO" id="GO:0005743">
    <property type="term" value="C:mitochondrial inner membrane"/>
    <property type="evidence" value="ECO:0007669"/>
    <property type="project" value="TreeGrafter"/>
</dbReference>
<evidence type="ECO:0008006" key="3">
    <source>
        <dbReference type="Google" id="ProtNLM"/>
    </source>
</evidence>
<accession>A0AAW1CY51</accession>
<reference evidence="1 2" key="1">
    <citation type="submission" date="2022-12" db="EMBL/GenBank/DDBJ databases">
        <title>Chromosome-level genome assembly of true bugs.</title>
        <authorList>
            <person name="Ma L."/>
            <person name="Li H."/>
        </authorList>
    </citation>
    <scope>NUCLEOTIDE SEQUENCE [LARGE SCALE GENOMIC DNA]</scope>
    <source>
        <strain evidence="1">Lab_2022b</strain>
    </source>
</reference>
<dbReference type="GO" id="GO:0032981">
    <property type="term" value="P:mitochondrial respiratory chain complex I assembly"/>
    <property type="evidence" value="ECO:0007669"/>
    <property type="project" value="TreeGrafter"/>
</dbReference>
<dbReference type="Proteomes" id="UP001461498">
    <property type="component" value="Unassembled WGS sequence"/>
</dbReference>
<proteinExistence type="predicted"/>
<organism evidence="1 2">
    <name type="scientific">Rhynocoris fuscipes</name>
    <dbReference type="NCBI Taxonomy" id="488301"/>
    <lineage>
        <taxon>Eukaryota</taxon>
        <taxon>Metazoa</taxon>
        <taxon>Ecdysozoa</taxon>
        <taxon>Arthropoda</taxon>
        <taxon>Hexapoda</taxon>
        <taxon>Insecta</taxon>
        <taxon>Pterygota</taxon>
        <taxon>Neoptera</taxon>
        <taxon>Paraneoptera</taxon>
        <taxon>Hemiptera</taxon>
        <taxon>Heteroptera</taxon>
        <taxon>Panheteroptera</taxon>
        <taxon>Cimicomorpha</taxon>
        <taxon>Reduviidae</taxon>
        <taxon>Harpactorinae</taxon>
        <taxon>Harpactorini</taxon>
        <taxon>Rhynocoris</taxon>
    </lineage>
</organism>
<dbReference type="Pfam" id="PF04430">
    <property type="entry name" value="DUF498"/>
    <property type="match status" value="1"/>
</dbReference>
<dbReference type="AlphaFoldDB" id="A0AAW1CY51"/>
<dbReference type="SUPFAM" id="SSF64076">
    <property type="entry name" value="MTH938-like"/>
    <property type="match status" value="1"/>
</dbReference>
<dbReference type="Gene3D" id="3.40.1230.10">
    <property type="entry name" value="MTH938-like"/>
    <property type="match status" value="1"/>
</dbReference>
<dbReference type="InterPro" id="IPR036748">
    <property type="entry name" value="MTH938-like_sf"/>
</dbReference>
<dbReference type="EMBL" id="JAPXFL010000008">
    <property type="protein sequence ID" value="KAK9502589.1"/>
    <property type="molecule type" value="Genomic_DNA"/>
</dbReference>
<sequence>MFKTLSRIARLTYGKSNKLFSTAPIVKSSYDSDGKTVVTLLNQEPGLGIMIDTFSQAGFRLNNGMFVLGPMIVFPKTVLSWNIEGDHEINEKSLVLFSLLEPKLDILIIGYGNTTVDRPKFDQVVMNLRRRRRFQNIEILPTDKAASTYNFIAAEGRFVAAALVPPLEVTLYDEDAVTKLKRKDFYSED</sequence>
<protein>
    <recommendedName>
        <fullName evidence="3">NADH dehydrogenase [ubiquinone] 1 alpha subcomplex assembly factor 3</fullName>
    </recommendedName>
</protein>
<dbReference type="PANTHER" id="PTHR21192:SF2">
    <property type="entry name" value="NADH DEHYDROGENASE [UBIQUINONE] 1 ALPHA SUBCOMPLEX ASSEMBLY FACTOR 3"/>
    <property type="match status" value="1"/>
</dbReference>
<gene>
    <name evidence="1" type="ORF">O3M35_011335</name>
</gene>
<name>A0AAW1CY51_9HEMI</name>
<evidence type="ECO:0000313" key="1">
    <source>
        <dbReference type="EMBL" id="KAK9502589.1"/>
    </source>
</evidence>
<dbReference type="PANTHER" id="PTHR21192">
    <property type="entry name" value="NUCLEAR PROTEIN E3-3"/>
    <property type="match status" value="1"/>
</dbReference>
<keyword evidence="2" id="KW-1185">Reference proteome</keyword>
<dbReference type="InterPro" id="IPR007523">
    <property type="entry name" value="NDUFAF3/AAMDC"/>
</dbReference>
<comment type="caution">
    <text evidence="1">The sequence shown here is derived from an EMBL/GenBank/DDBJ whole genome shotgun (WGS) entry which is preliminary data.</text>
</comment>